<evidence type="ECO:0000313" key="1">
    <source>
        <dbReference type="EMBL" id="MBY10181.1"/>
    </source>
</evidence>
<dbReference type="SUPFAM" id="SSF48452">
    <property type="entry name" value="TPR-like"/>
    <property type="match status" value="1"/>
</dbReference>
<accession>A0A2R5LL10</accession>
<proteinExistence type="predicted"/>
<dbReference type="EMBL" id="GGLE01006055">
    <property type="protein sequence ID" value="MBY10181.1"/>
    <property type="molecule type" value="Transcribed_RNA"/>
</dbReference>
<sequence>METGDFMQQYKSISQKLKKRFLRKPNLAEVSDQYSTLARQLQQQDCPQYAGMCSMAAARCEQSMGNPGAEAQVLAQGARQFLSEEAKAKSLLCPSMKEALCNAMHCYGRAIQLQLDAGQGALAQALCCEAAESLESLGHPHEALGYLTQAASMQSKCPLSYITTLDKTITCQLAIGDKVAALTAVTEICSVARENGMFQGRPIGAFADALADAEVTCLLLLLLLRPPKPSPEQSRLLDQYLYDSPGELTQSKPVYIGEDLFLLLRSLVMTLETRDREAVKILQQDLWPLVSARQNDLLNDLIEELSR</sequence>
<dbReference type="AlphaFoldDB" id="A0A2R5LL10"/>
<dbReference type="PANTHER" id="PTHR16797">
    <property type="entry name" value="FACTOR VIII-ASSOCIATED GENE 1"/>
    <property type="match status" value="1"/>
</dbReference>
<dbReference type="InterPro" id="IPR039494">
    <property type="entry name" value="F8A"/>
</dbReference>
<name>A0A2R5LL10_9ACAR</name>
<dbReference type="GO" id="GO:0005769">
    <property type="term" value="C:early endosome"/>
    <property type="evidence" value="ECO:0007669"/>
    <property type="project" value="TreeGrafter"/>
</dbReference>
<dbReference type="GO" id="GO:0099518">
    <property type="term" value="P:vesicle cytoskeletal trafficking"/>
    <property type="evidence" value="ECO:0007669"/>
    <property type="project" value="TreeGrafter"/>
</dbReference>
<dbReference type="InterPro" id="IPR011990">
    <property type="entry name" value="TPR-like_helical_dom_sf"/>
</dbReference>
<reference evidence="1" key="1">
    <citation type="submission" date="2018-03" db="EMBL/GenBank/DDBJ databases">
        <title>The relapsing fever spirochete Borrelia turicatae persists in the highly oxidative environment of its soft-bodied tick vector.</title>
        <authorList>
            <person name="Bourret T.J."/>
            <person name="Boyle W.K."/>
            <person name="Valenzuela J.G."/>
            <person name="Oliveira F."/>
            <person name="Lopez J.E."/>
        </authorList>
    </citation>
    <scope>NUCLEOTIDE SEQUENCE</scope>
    <source>
        <strain evidence="1">Kansas strain/isolate</strain>
        <tissue evidence="1">Salivary glands</tissue>
    </source>
</reference>
<dbReference type="Gene3D" id="1.25.40.10">
    <property type="entry name" value="Tetratricopeptide repeat domain"/>
    <property type="match status" value="1"/>
</dbReference>
<organism evidence="1">
    <name type="scientific">Ornithodoros turicata</name>
    <dbReference type="NCBI Taxonomy" id="34597"/>
    <lineage>
        <taxon>Eukaryota</taxon>
        <taxon>Metazoa</taxon>
        <taxon>Ecdysozoa</taxon>
        <taxon>Arthropoda</taxon>
        <taxon>Chelicerata</taxon>
        <taxon>Arachnida</taxon>
        <taxon>Acari</taxon>
        <taxon>Parasitiformes</taxon>
        <taxon>Ixodida</taxon>
        <taxon>Ixodoidea</taxon>
        <taxon>Argasidae</taxon>
        <taxon>Ornithodorinae</taxon>
        <taxon>Ornithodoros</taxon>
    </lineage>
</organism>
<protein>
    <submittedName>
        <fullName evidence="1">Uncharacterized protein</fullName>
    </submittedName>
</protein>
<dbReference type="PANTHER" id="PTHR16797:SF4">
    <property type="entry name" value="40-KDA HUNTINGTIN-ASSOCIATED PROTEIN"/>
    <property type="match status" value="1"/>
</dbReference>